<sequence length="253" mass="26570">MTNPTTKTLVLITGANQGIGFGIAEHLIHLKTFHVLIGARSEAKAEAAVKQLQAQTSDAELTAVVIDVTNDLTIAAAAKAVTEKFGHLDLLINNAGIASGTLPDDLTARQEFAAIYDTNVIGAMAVTEAFLPLLRASTYQDRRIVNVSSGLGQIGLALAVDHQSGAKAIPAPAYRASKAALNMLTAVYAANLRDEDILAVPACPGYARTNLTRGQGRKTASEGARIIVRAAIEGDAKTVYGTFVADDIVQYGW</sequence>
<evidence type="ECO:0000313" key="4">
    <source>
        <dbReference type="Proteomes" id="UP001174934"/>
    </source>
</evidence>
<dbReference type="PANTHER" id="PTHR43544:SF32">
    <property type="entry name" value="CHAIN DEHYDROGENASE, PUTATIVE (AFU_ORTHOLOGUE AFUA_5G01530)-RELATED"/>
    <property type="match status" value="1"/>
</dbReference>
<dbReference type="SUPFAM" id="SSF51735">
    <property type="entry name" value="NAD(P)-binding Rossmann-fold domains"/>
    <property type="match status" value="1"/>
</dbReference>
<dbReference type="PRINTS" id="PR00081">
    <property type="entry name" value="GDHRDH"/>
</dbReference>
<dbReference type="PRINTS" id="PR00080">
    <property type="entry name" value="SDRFAMILY"/>
</dbReference>
<dbReference type="InterPro" id="IPR002347">
    <property type="entry name" value="SDR_fam"/>
</dbReference>
<dbReference type="InterPro" id="IPR036291">
    <property type="entry name" value="NAD(P)-bd_dom_sf"/>
</dbReference>
<dbReference type="EMBL" id="JAULSR010000006">
    <property type="protein sequence ID" value="KAK0615697.1"/>
    <property type="molecule type" value="Genomic_DNA"/>
</dbReference>
<dbReference type="InterPro" id="IPR051468">
    <property type="entry name" value="Fungal_SecMetab_SDRs"/>
</dbReference>
<accession>A0AA40BW36</accession>
<evidence type="ECO:0000256" key="1">
    <source>
        <dbReference type="ARBA" id="ARBA00006484"/>
    </source>
</evidence>
<dbReference type="GO" id="GO:0005737">
    <property type="term" value="C:cytoplasm"/>
    <property type="evidence" value="ECO:0007669"/>
    <property type="project" value="TreeGrafter"/>
</dbReference>
<dbReference type="Gene3D" id="3.40.50.720">
    <property type="entry name" value="NAD(P)-binding Rossmann-like Domain"/>
    <property type="match status" value="1"/>
</dbReference>
<dbReference type="Proteomes" id="UP001174934">
    <property type="component" value="Unassembled WGS sequence"/>
</dbReference>
<name>A0AA40BW36_9PEZI</name>
<dbReference type="PANTHER" id="PTHR43544">
    <property type="entry name" value="SHORT-CHAIN DEHYDROGENASE/REDUCTASE"/>
    <property type="match status" value="1"/>
</dbReference>
<reference evidence="3" key="1">
    <citation type="submission" date="2023-06" db="EMBL/GenBank/DDBJ databases">
        <title>Genome-scale phylogeny and comparative genomics of the fungal order Sordariales.</title>
        <authorList>
            <consortium name="Lawrence Berkeley National Laboratory"/>
            <person name="Hensen N."/>
            <person name="Bonometti L."/>
            <person name="Westerberg I."/>
            <person name="Brannstrom I.O."/>
            <person name="Guillou S."/>
            <person name="Cros-Aarteil S."/>
            <person name="Calhoun S."/>
            <person name="Haridas S."/>
            <person name="Kuo A."/>
            <person name="Mondo S."/>
            <person name="Pangilinan J."/>
            <person name="Riley R."/>
            <person name="LaButti K."/>
            <person name="Andreopoulos B."/>
            <person name="Lipzen A."/>
            <person name="Chen C."/>
            <person name="Yanf M."/>
            <person name="Daum C."/>
            <person name="Ng V."/>
            <person name="Clum A."/>
            <person name="Steindorff A."/>
            <person name="Ohm R."/>
            <person name="Martin F."/>
            <person name="Silar P."/>
            <person name="Natvig D."/>
            <person name="Lalanne C."/>
            <person name="Gautier V."/>
            <person name="Ament-velasquez S.L."/>
            <person name="Kruys A."/>
            <person name="Hutchinson M.I."/>
            <person name="Powell A.J."/>
            <person name="Barry K."/>
            <person name="Miller A.N."/>
            <person name="Grigoriev I.V."/>
            <person name="Debuchy R."/>
            <person name="Gladieux P."/>
            <person name="Thoren M.H."/>
            <person name="Johannesson H."/>
        </authorList>
    </citation>
    <scope>NUCLEOTIDE SEQUENCE</scope>
    <source>
        <strain evidence="3">SMH3391-2</strain>
    </source>
</reference>
<evidence type="ECO:0000313" key="3">
    <source>
        <dbReference type="EMBL" id="KAK0615697.1"/>
    </source>
</evidence>
<evidence type="ECO:0000256" key="2">
    <source>
        <dbReference type="RuleBase" id="RU000363"/>
    </source>
</evidence>
<proteinExistence type="inferred from homology"/>
<organism evidence="3 4">
    <name type="scientific">Bombardia bombarda</name>
    <dbReference type="NCBI Taxonomy" id="252184"/>
    <lineage>
        <taxon>Eukaryota</taxon>
        <taxon>Fungi</taxon>
        <taxon>Dikarya</taxon>
        <taxon>Ascomycota</taxon>
        <taxon>Pezizomycotina</taxon>
        <taxon>Sordariomycetes</taxon>
        <taxon>Sordariomycetidae</taxon>
        <taxon>Sordariales</taxon>
        <taxon>Lasiosphaeriaceae</taxon>
        <taxon>Bombardia</taxon>
    </lineage>
</organism>
<dbReference type="AlphaFoldDB" id="A0AA40BW36"/>
<gene>
    <name evidence="3" type="ORF">B0T17DRAFT_510280</name>
</gene>
<dbReference type="GO" id="GO:0019748">
    <property type="term" value="P:secondary metabolic process"/>
    <property type="evidence" value="ECO:0007669"/>
    <property type="project" value="TreeGrafter"/>
</dbReference>
<protein>
    <submittedName>
        <fullName evidence="3">Short-chain dehydrogenase</fullName>
    </submittedName>
</protein>
<dbReference type="Pfam" id="PF00106">
    <property type="entry name" value="adh_short"/>
    <property type="match status" value="1"/>
</dbReference>
<dbReference type="GO" id="GO:0016491">
    <property type="term" value="F:oxidoreductase activity"/>
    <property type="evidence" value="ECO:0007669"/>
    <property type="project" value="TreeGrafter"/>
</dbReference>
<comment type="similarity">
    <text evidence="1 2">Belongs to the short-chain dehydrogenases/reductases (SDR) family.</text>
</comment>
<keyword evidence="4" id="KW-1185">Reference proteome</keyword>
<comment type="caution">
    <text evidence="3">The sequence shown here is derived from an EMBL/GenBank/DDBJ whole genome shotgun (WGS) entry which is preliminary data.</text>
</comment>